<feature type="transmembrane region" description="Helical" evidence="1">
    <location>
        <begin position="237"/>
        <end position="255"/>
    </location>
</feature>
<name>A0A2M4DFC4_ANODA</name>
<evidence type="ECO:0000313" key="3">
    <source>
        <dbReference type="EMBL" id="MBW76290.1"/>
    </source>
</evidence>
<proteinExistence type="predicted"/>
<keyword evidence="1" id="KW-0812">Transmembrane</keyword>
<reference evidence="3" key="1">
    <citation type="submission" date="2018-01" db="EMBL/GenBank/DDBJ databases">
        <title>An insight into the sialome of Amazonian anophelines.</title>
        <authorList>
            <person name="Ribeiro J.M."/>
            <person name="Scarpassa V."/>
            <person name="Calvo E."/>
        </authorList>
    </citation>
    <scope>NUCLEOTIDE SEQUENCE</scope>
</reference>
<evidence type="ECO:0000256" key="1">
    <source>
        <dbReference type="SAM" id="Phobius"/>
    </source>
</evidence>
<sequence length="355" mass="36554">MFFSYLKCNSSFALVILLLTTLATTDPSFNSTMEVVEDGAQTPIEVAFVFLGNAGFIPLSGNSTGVNVIDVEDGTNEQIFSVPSLFPDTNPLFGMLSDVVGTTFLGASVVNSKLFGDDTPPRCSLELDSCGTAGDSGSVRAGADDNTPSVTTVTLRSLSFAAAAATATPPATAPVAGASDRSVVMSMVQCSLLVSTTGFPTFVLRPSLLLTLLVAPVLGDVIDSSHPVAVIGAGEELGIALVSIMAIPGLLSAAVPLSTLPLVLLLTLLLLIPALLQTLLLLVLLTLLLVTSATLGGLVVTCPMPGVALLPIVLLVEFAARSRPTVFCCCSRCSLVVTPVVIASTIDCVCCWLDF</sequence>
<keyword evidence="1" id="KW-0472">Membrane</keyword>
<organism evidence="3">
    <name type="scientific">Anopheles darlingi</name>
    <name type="common">Mosquito</name>
    <dbReference type="NCBI Taxonomy" id="43151"/>
    <lineage>
        <taxon>Eukaryota</taxon>
        <taxon>Metazoa</taxon>
        <taxon>Ecdysozoa</taxon>
        <taxon>Arthropoda</taxon>
        <taxon>Hexapoda</taxon>
        <taxon>Insecta</taxon>
        <taxon>Pterygota</taxon>
        <taxon>Neoptera</taxon>
        <taxon>Endopterygota</taxon>
        <taxon>Diptera</taxon>
        <taxon>Nematocera</taxon>
        <taxon>Culicoidea</taxon>
        <taxon>Culicidae</taxon>
        <taxon>Anophelinae</taxon>
        <taxon>Anopheles</taxon>
    </lineage>
</organism>
<keyword evidence="2" id="KW-0732">Signal</keyword>
<accession>A0A2M4DFC4</accession>
<feature type="signal peptide" evidence="2">
    <location>
        <begin position="1"/>
        <end position="25"/>
    </location>
</feature>
<feature type="transmembrane region" description="Helical" evidence="1">
    <location>
        <begin position="295"/>
        <end position="316"/>
    </location>
</feature>
<dbReference type="EMBL" id="GGFL01012112">
    <property type="protein sequence ID" value="MBW76290.1"/>
    <property type="molecule type" value="Transcribed_RNA"/>
</dbReference>
<feature type="transmembrane region" description="Helical" evidence="1">
    <location>
        <begin position="262"/>
        <end position="289"/>
    </location>
</feature>
<evidence type="ECO:0000256" key="2">
    <source>
        <dbReference type="SAM" id="SignalP"/>
    </source>
</evidence>
<keyword evidence="1" id="KW-1133">Transmembrane helix</keyword>
<dbReference type="AlphaFoldDB" id="A0A2M4DFC4"/>
<protein>
    <recommendedName>
        <fullName evidence="4">Secreted protein</fullName>
    </recommendedName>
</protein>
<evidence type="ECO:0008006" key="4">
    <source>
        <dbReference type="Google" id="ProtNLM"/>
    </source>
</evidence>
<feature type="chain" id="PRO_5014882670" description="Secreted protein" evidence="2">
    <location>
        <begin position="26"/>
        <end position="355"/>
    </location>
</feature>